<evidence type="ECO:0000313" key="4">
    <source>
        <dbReference type="Proteomes" id="UP001187415"/>
    </source>
</evidence>
<feature type="transmembrane region" description="Helical" evidence="2">
    <location>
        <begin position="55"/>
        <end position="73"/>
    </location>
</feature>
<evidence type="ECO:0000256" key="1">
    <source>
        <dbReference type="SAM" id="MobiDB-lite"/>
    </source>
</evidence>
<accession>A0AA88IQQ6</accession>
<evidence type="ECO:0000313" key="3">
    <source>
        <dbReference type="EMBL" id="KAK2811293.1"/>
    </source>
</evidence>
<protein>
    <submittedName>
        <fullName evidence="3">Uncharacterized protein</fullName>
    </submittedName>
</protein>
<comment type="caution">
    <text evidence="3">The sequence shown here is derived from an EMBL/GenBank/DDBJ whole genome shotgun (WGS) entry which is preliminary data.</text>
</comment>
<evidence type="ECO:0000256" key="2">
    <source>
        <dbReference type="SAM" id="Phobius"/>
    </source>
</evidence>
<organism evidence="3 4">
    <name type="scientific">Channa striata</name>
    <name type="common">Snakehead murrel</name>
    <name type="synonym">Ophicephalus striatus</name>
    <dbReference type="NCBI Taxonomy" id="64152"/>
    <lineage>
        <taxon>Eukaryota</taxon>
        <taxon>Metazoa</taxon>
        <taxon>Chordata</taxon>
        <taxon>Craniata</taxon>
        <taxon>Vertebrata</taxon>
        <taxon>Euteleostomi</taxon>
        <taxon>Actinopterygii</taxon>
        <taxon>Neopterygii</taxon>
        <taxon>Teleostei</taxon>
        <taxon>Neoteleostei</taxon>
        <taxon>Acanthomorphata</taxon>
        <taxon>Anabantaria</taxon>
        <taxon>Anabantiformes</taxon>
        <taxon>Channoidei</taxon>
        <taxon>Channidae</taxon>
        <taxon>Channa</taxon>
    </lineage>
</organism>
<dbReference type="EMBL" id="JAUPFM010000182">
    <property type="protein sequence ID" value="KAK2811293.1"/>
    <property type="molecule type" value="Genomic_DNA"/>
</dbReference>
<proteinExistence type="predicted"/>
<dbReference type="Proteomes" id="UP001187415">
    <property type="component" value="Unassembled WGS sequence"/>
</dbReference>
<sequence length="162" mass="17410">MGDSEARSEQEHPHRVRLSHRDERRAVHVRRRGLHGAAVQALIQGEHRLHNMECAIAVFNIVIAICVVTMVLRPPCSRRNKARSRGQRKGATEIAIAPNSSRDNASTTAAGAVGILTIRNPAGSCERRVACGSSVGGAIELFRNPPVAIRRVTASGTPSEGV</sequence>
<name>A0AA88IQQ6_CHASR</name>
<keyword evidence="2" id="KW-0472">Membrane</keyword>
<keyword evidence="2" id="KW-0812">Transmembrane</keyword>
<keyword evidence="2" id="KW-1133">Transmembrane helix</keyword>
<dbReference type="AlphaFoldDB" id="A0AA88IQQ6"/>
<reference evidence="3" key="1">
    <citation type="submission" date="2023-07" db="EMBL/GenBank/DDBJ databases">
        <title>Chromosome-level Genome Assembly of Striped Snakehead (Channa striata).</title>
        <authorList>
            <person name="Liu H."/>
        </authorList>
    </citation>
    <scope>NUCLEOTIDE SEQUENCE</scope>
    <source>
        <strain evidence="3">Gz</strain>
        <tissue evidence="3">Muscle</tissue>
    </source>
</reference>
<keyword evidence="4" id="KW-1185">Reference proteome</keyword>
<feature type="region of interest" description="Disordered" evidence="1">
    <location>
        <begin position="1"/>
        <end position="23"/>
    </location>
</feature>
<gene>
    <name evidence="3" type="ORF">Q5P01_000253</name>
</gene>